<dbReference type="EMBL" id="JBBNAF010000009">
    <property type="protein sequence ID" value="KAK9115034.1"/>
    <property type="molecule type" value="Genomic_DNA"/>
</dbReference>
<organism evidence="2 3">
    <name type="scientific">Stephania yunnanensis</name>
    <dbReference type="NCBI Taxonomy" id="152371"/>
    <lineage>
        <taxon>Eukaryota</taxon>
        <taxon>Viridiplantae</taxon>
        <taxon>Streptophyta</taxon>
        <taxon>Embryophyta</taxon>
        <taxon>Tracheophyta</taxon>
        <taxon>Spermatophyta</taxon>
        <taxon>Magnoliopsida</taxon>
        <taxon>Ranunculales</taxon>
        <taxon>Menispermaceae</taxon>
        <taxon>Menispermoideae</taxon>
        <taxon>Cissampelideae</taxon>
        <taxon>Stephania</taxon>
    </lineage>
</organism>
<feature type="region of interest" description="Disordered" evidence="1">
    <location>
        <begin position="1"/>
        <end position="71"/>
    </location>
</feature>
<gene>
    <name evidence="2" type="ORF">Syun_021831</name>
</gene>
<dbReference type="AlphaFoldDB" id="A0AAP0IGB4"/>
<sequence length="285" mass="32351">MVYGRWREGRRRRTVEPGEKAINETGTVDAGTVETGTVDARDDLDEAEVSKEEERSRGRGEENRDERDEREASVFFSYPSASRDWKSRLPLWGNPHVDLLHAPAATVTKCYHTSPTTASPPFVLHMSACCCCPAVATSHPLLPRIVEQQQTKEREDRRLPQSSSATLLTHFKEEVVDEVPHITHRVLVNVDIEAQCIVIRLFVASMYTPNTPPKIEQVKLIKFGNVRVKYMRGISMSRRAEACLELRVNLRPRERSGDQTIHGGWRSLGNQALKFIKQGRLIRLA</sequence>
<dbReference type="Proteomes" id="UP001420932">
    <property type="component" value="Unassembled WGS sequence"/>
</dbReference>
<comment type="caution">
    <text evidence="2">The sequence shown here is derived from an EMBL/GenBank/DDBJ whole genome shotgun (WGS) entry which is preliminary data.</text>
</comment>
<evidence type="ECO:0000313" key="3">
    <source>
        <dbReference type="Proteomes" id="UP001420932"/>
    </source>
</evidence>
<evidence type="ECO:0000256" key="1">
    <source>
        <dbReference type="SAM" id="MobiDB-lite"/>
    </source>
</evidence>
<reference evidence="2 3" key="1">
    <citation type="submission" date="2024-01" db="EMBL/GenBank/DDBJ databases">
        <title>Genome assemblies of Stephania.</title>
        <authorList>
            <person name="Yang L."/>
        </authorList>
    </citation>
    <scope>NUCLEOTIDE SEQUENCE [LARGE SCALE GENOMIC DNA]</scope>
    <source>
        <strain evidence="2">YNDBR</strain>
        <tissue evidence="2">Leaf</tissue>
    </source>
</reference>
<protein>
    <submittedName>
        <fullName evidence="2">Uncharacterized protein</fullName>
    </submittedName>
</protein>
<name>A0AAP0IGB4_9MAGN</name>
<proteinExistence type="predicted"/>
<evidence type="ECO:0000313" key="2">
    <source>
        <dbReference type="EMBL" id="KAK9115034.1"/>
    </source>
</evidence>
<keyword evidence="3" id="KW-1185">Reference proteome</keyword>
<accession>A0AAP0IGB4</accession>
<feature type="compositionally biased region" description="Basic and acidic residues" evidence="1">
    <location>
        <begin position="48"/>
        <end position="71"/>
    </location>
</feature>